<dbReference type="AlphaFoldDB" id="A0AAU9CQ94"/>
<evidence type="ECO:0000259" key="4">
    <source>
        <dbReference type="PROSITE" id="PS50987"/>
    </source>
</evidence>
<keyword evidence="1" id="KW-0805">Transcription regulation</keyword>
<proteinExistence type="predicted"/>
<dbReference type="KEGG" id="fax:FUAX_15540"/>
<dbReference type="InterPro" id="IPR036388">
    <property type="entry name" value="WH-like_DNA-bd_sf"/>
</dbReference>
<evidence type="ECO:0000256" key="3">
    <source>
        <dbReference type="ARBA" id="ARBA00023163"/>
    </source>
</evidence>
<dbReference type="PANTHER" id="PTHR43132:SF6">
    <property type="entry name" value="HTH-TYPE TRANSCRIPTIONAL REPRESSOR CZRA"/>
    <property type="match status" value="1"/>
</dbReference>
<gene>
    <name evidence="5" type="ORF">FUAX_15540</name>
</gene>
<dbReference type="Gene3D" id="1.10.10.10">
    <property type="entry name" value="Winged helix-like DNA-binding domain superfamily/Winged helix DNA-binding domain"/>
    <property type="match status" value="1"/>
</dbReference>
<organism evidence="5 6">
    <name type="scientific">Fulvitalea axinellae</name>
    <dbReference type="NCBI Taxonomy" id="1182444"/>
    <lineage>
        <taxon>Bacteria</taxon>
        <taxon>Pseudomonadati</taxon>
        <taxon>Bacteroidota</taxon>
        <taxon>Cytophagia</taxon>
        <taxon>Cytophagales</taxon>
        <taxon>Persicobacteraceae</taxon>
        <taxon>Fulvitalea</taxon>
    </lineage>
</organism>
<dbReference type="InterPro" id="IPR001845">
    <property type="entry name" value="HTH_ArsR_DNA-bd_dom"/>
</dbReference>
<dbReference type="EMBL" id="AP025314">
    <property type="protein sequence ID" value="BDD09122.1"/>
    <property type="molecule type" value="Genomic_DNA"/>
</dbReference>
<dbReference type="SUPFAM" id="SSF46785">
    <property type="entry name" value="Winged helix' DNA-binding domain"/>
    <property type="match status" value="1"/>
</dbReference>
<dbReference type="GO" id="GO:0003677">
    <property type="term" value="F:DNA binding"/>
    <property type="evidence" value="ECO:0007669"/>
    <property type="project" value="UniProtKB-KW"/>
</dbReference>
<dbReference type="PROSITE" id="PS50987">
    <property type="entry name" value="HTH_ARSR_2"/>
    <property type="match status" value="1"/>
</dbReference>
<accession>A0AAU9CQ94</accession>
<reference evidence="5 6" key="1">
    <citation type="submission" date="2021-12" db="EMBL/GenBank/DDBJ databases">
        <title>Genome sequencing of bacteria with rrn-lacking chromosome and rrn-plasmid.</title>
        <authorList>
            <person name="Anda M."/>
            <person name="Iwasaki W."/>
        </authorList>
    </citation>
    <scope>NUCLEOTIDE SEQUENCE [LARGE SCALE GENOMIC DNA]</scope>
    <source>
        <strain evidence="5 6">DSM 100852</strain>
    </source>
</reference>
<evidence type="ECO:0000313" key="6">
    <source>
        <dbReference type="Proteomes" id="UP001348817"/>
    </source>
</evidence>
<dbReference type="NCBIfam" id="NF033788">
    <property type="entry name" value="HTH_metalloreg"/>
    <property type="match status" value="1"/>
</dbReference>
<dbReference type="PANTHER" id="PTHR43132">
    <property type="entry name" value="ARSENICAL RESISTANCE OPERON REPRESSOR ARSR-RELATED"/>
    <property type="match status" value="1"/>
</dbReference>
<keyword evidence="2" id="KW-0238">DNA-binding</keyword>
<dbReference type="PRINTS" id="PR00778">
    <property type="entry name" value="HTHARSR"/>
</dbReference>
<dbReference type="CDD" id="cd00090">
    <property type="entry name" value="HTH_ARSR"/>
    <property type="match status" value="1"/>
</dbReference>
<keyword evidence="6" id="KW-1185">Reference proteome</keyword>
<dbReference type="GO" id="GO:0003700">
    <property type="term" value="F:DNA-binding transcription factor activity"/>
    <property type="evidence" value="ECO:0007669"/>
    <property type="project" value="InterPro"/>
</dbReference>
<dbReference type="InterPro" id="IPR036390">
    <property type="entry name" value="WH_DNA-bd_sf"/>
</dbReference>
<feature type="domain" description="HTH arsR-type" evidence="4">
    <location>
        <begin position="25"/>
        <end position="118"/>
    </location>
</feature>
<dbReference type="Pfam" id="PF01022">
    <property type="entry name" value="HTH_5"/>
    <property type="match status" value="1"/>
</dbReference>
<evidence type="ECO:0000313" key="5">
    <source>
        <dbReference type="EMBL" id="BDD09122.1"/>
    </source>
</evidence>
<evidence type="ECO:0000256" key="1">
    <source>
        <dbReference type="ARBA" id="ARBA00023015"/>
    </source>
</evidence>
<name>A0AAU9CQ94_9BACT</name>
<protein>
    <submittedName>
        <fullName evidence="5">Transcriptional regulator</fullName>
    </submittedName>
</protein>
<sequence length="118" mass="13557">MFLFFNLLQCSYFYTMDTLQLQSDITTERLEKVAFVLKTIAHPLRINIISLLAKHEALCVNDICEQLGSEQSLTSHHLSNLKHSGVLKSTRKGKQIFYYLKMKEVLGVLECMNSCEVL</sequence>
<evidence type="ECO:0000256" key="2">
    <source>
        <dbReference type="ARBA" id="ARBA00023125"/>
    </source>
</evidence>
<dbReference type="InterPro" id="IPR011991">
    <property type="entry name" value="ArsR-like_HTH"/>
</dbReference>
<dbReference type="InterPro" id="IPR051011">
    <property type="entry name" value="Metal_resp_trans_reg"/>
</dbReference>
<dbReference type="SMART" id="SM00418">
    <property type="entry name" value="HTH_ARSR"/>
    <property type="match status" value="1"/>
</dbReference>
<keyword evidence="3" id="KW-0804">Transcription</keyword>
<dbReference type="Proteomes" id="UP001348817">
    <property type="component" value="Chromosome"/>
</dbReference>